<feature type="compositionally biased region" description="Basic residues" evidence="1">
    <location>
        <begin position="130"/>
        <end position="139"/>
    </location>
</feature>
<sequence>MDKATGSRKIFYDITYKWVPFLFVVFLLIVCTALLSTSGKPSYGVVVAFCVTAGLLVSVFLSCHLLLYCTAISHRINREIAHGDDSTSDQIAQPSTNVPPKLSANANATAQVLQQPRDQPDHQNLDRDAHHRHSHHHASHQMGRYAQSHSPTTRPDVYRLSQISDRDPDQLQAHDAAEVGARQQLPPPTIPQRPRESVLRRGSAIPEPLRVKQSVHHAGSTQQRYRPSQALGPSSHRPHSQRASDRNGAIQGAAQMTTPYMAPAELPSHEPTPSHGMTLRDAVQQQTPHRGSPGNQLPGNIGGAFVPLDEMFFTAPTAGRRGLSAQDHTPRDQVEPQQPPAEGANSVQAQFAFIRGPDVLDLISSVLSVMKPRTRLPGMPADDLLDKHLSKPGEATAVNLQNADKRSVQVHRVPPAVARVRSQKARVQGMPLRDSSDSGYCTADSDHHATSPQLRDPSTAVPSQASASSQPSRGSSALSSPSAGSERYSSRPSSVSSMGSEWMGWYERAGIGDESAIGIITGRTLRGGRLRARRRSKTC</sequence>
<feature type="compositionally biased region" description="Basic and acidic residues" evidence="1">
    <location>
        <begin position="118"/>
        <end position="129"/>
    </location>
</feature>
<evidence type="ECO:0000313" key="4">
    <source>
        <dbReference type="Proteomes" id="UP001583177"/>
    </source>
</evidence>
<evidence type="ECO:0000256" key="2">
    <source>
        <dbReference type="SAM" id="Phobius"/>
    </source>
</evidence>
<keyword evidence="2" id="KW-1133">Transmembrane helix</keyword>
<reference evidence="3 4" key="1">
    <citation type="journal article" date="2024" name="IMA Fungus">
        <title>IMA Genome - F19 : A genome assembly and annotation guide to empower mycologists, including annotated draft genome sequences of Ceratocystis pirilliformis, Diaporthe australafricana, Fusarium ophioides, Paecilomyces lecythidis, and Sporothrix stenoceras.</title>
        <authorList>
            <person name="Aylward J."/>
            <person name="Wilson A.M."/>
            <person name="Visagie C.M."/>
            <person name="Spraker J."/>
            <person name="Barnes I."/>
            <person name="Buitendag C."/>
            <person name="Ceriani C."/>
            <person name="Del Mar Angel L."/>
            <person name="du Plessis D."/>
            <person name="Fuchs T."/>
            <person name="Gasser K."/>
            <person name="Kramer D."/>
            <person name="Li W."/>
            <person name="Munsamy K."/>
            <person name="Piso A."/>
            <person name="Price J.L."/>
            <person name="Sonnekus B."/>
            <person name="Thomas C."/>
            <person name="van der Nest A."/>
            <person name="van Dijk A."/>
            <person name="van Heerden A."/>
            <person name="van Vuuren N."/>
            <person name="Yilmaz N."/>
            <person name="Duong T.A."/>
            <person name="van der Merwe N.A."/>
            <person name="Wingfield M.J."/>
            <person name="Wingfield B.D."/>
        </authorList>
    </citation>
    <scope>NUCLEOTIDE SEQUENCE [LARGE SCALE GENOMIC DNA]</scope>
    <source>
        <strain evidence="3 4">CMW 18300</strain>
    </source>
</reference>
<feature type="region of interest" description="Disordered" evidence="1">
    <location>
        <begin position="110"/>
        <end position="154"/>
    </location>
</feature>
<feature type="transmembrane region" description="Helical" evidence="2">
    <location>
        <begin position="43"/>
        <end position="68"/>
    </location>
</feature>
<feature type="compositionally biased region" description="Low complexity" evidence="1">
    <location>
        <begin position="457"/>
        <end position="499"/>
    </location>
</feature>
<feature type="region of interest" description="Disordered" evidence="1">
    <location>
        <begin position="282"/>
        <end position="303"/>
    </location>
</feature>
<keyword evidence="2" id="KW-0472">Membrane</keyword>
<evidence type="ECO:0000313" key="3">
    <source>
        <dbReference type="EMBL" id="KAL1881867.1"/>
    </source>
</evidence>
<feature type="region of interest" description="Disordered" evidence="1">
    <location>
        <begin position="400"/>
        <end position="499"/>
    </location>
</feature>
<dbReference type="Proteomes" id="UP001583177">
    <property type="component" value="Unassembled WGS sequence"/>
</dbReference>
<protein>
    <submittedName>
        <fullName evidence="3">Uncharacterized protein</fullName>
    </submittedName>
</protein>
<feature type="region of interest" description="Disordered" evidence="1">
    <location>
        <begin position="83"/>
        <end position="102"/>
    </location>
</feature>
<name>A0ABR3Y0P7_9PEZI</name>
<keyword evidence="2" id="KW-0812">Transmembrane</keyword>
<comment type="caution">
    <text evidence="3">The sequence shown here is derived from an EMBL/GenBank/DDBJ whole genome shotgun (WGS) entry which is preliminary data.</text>
</comment>
<feature type="region of interest" description="Disordered" evidence="1">
    <location>
        <begin position="321"/>
        <end position="344"/>
    </location>
</feature>
<keyword evidence="4" id="KW-1185">Reference proteome</keyword>
<organism evidence="3 4">
    <name type="scientific">Diaporthe australafricana</name>
    <dbReference type="NCBI Taxonomy" id="127596"/>
    <lineage>
        <taxon>Eukaryota</taxon>
        <taxon>Fungi</taxon>
        <taxon>Dikarya</taxon>
        <taxon>Ascomycota</taxon>
        <taxon>Pezizomycotina</taxon>
        <taxon>Sordariomycetes</taxon>
        <taxon>Sordariomycetidae</taxon>
        <taxon>Diaporthales</taxon>
        <taxon>Diaporthaceae</taxon>
        <taxon>Diaporthe</taxon>
    </lineage>
</organism>
<accession>A0ABR3Y0P7</accession>
<feature type="region of interest" description="Disordered" evidence="1">
    <location>
        <begin position="179"/>
        <end position="247"/>
    </location>
</feature>
<feature type="compositionally biased region" description="Polar residues" evidence="1">
    <location>
        <begin position="88"/>
        <end position="102"/>
    </location>
</feature>
<proteinExistence type="predicted"/>
<gene>
    <name evidence="3" type="ORF">Daus18300_000921</name>
</gene>
<dbReference type="EMBL" id="JAWRVE010000005">
    <property type="protein sequence ID" value="KAL1881867.1"/>
    <property type="molecule type" value="Genomic_DNA"/>
</dbReference>
<evidence type="ECO:0000256" key="1">
    <source>
        <dbReference type="SAM" id="MobiDB-lite"/>
    </source>
</evidence>
<feature type="transmembrane region" description="Helical" evidence="2">
    <location>
        <begin position="18"/>
        <end position="37"/>
    </location>
</feature>
<feature type="compositionally biased region" description="Polar residues" evidence="1">
    <location>
        <begin position="283"/>
        <end position="298"/>
    </location>
</feature>